<name>A0A0M8ZU31_9HYME</name>
<comment type="subcellular location">
    <subcellularLocation>
        <location evidence="1 10">Cell membrane</location>
        <topology evidence="1 10">Multi-pass membrane protein</topology>
    </subcellularLocation>
</comment>
<evidence type="ECO:0000256" key="5">
    <source>
        <dbReference type="ARBA" id="ARBA00022725"/>
    </source>
</evidence>
<dbReference type="PANTHER" id="PTHR21137">
    <property type="entry name" value="ODORANT RECEPTOR"/>
    <property type="match status" value="1"/>
</dbReference>
<keyword evidence="5 10" id="KW-0552">Olfaction</keyword>
<evidence type="ECO:0000256" key="4">
    <source>
        <dbReference type="ARBA" id="ARBA00022692"/>
    </source>
</evidence>
<organism evidence="11 12">
    <name type="scientific">Melipona quadrifasciata</name>
    <dbReference type="NCBI Taxonomy" id="166423"/>
    <lineage>
        <taxon>Eukaryota</taxon>
        <taxon>Metazoa</taxon>
        <taxon>Ecdysozoa</taxon>
        <taxon>Arthropoda</taxon>
        <taxon>Hexapoda</taxon>
        <taxon>Insecta</taxon>
        <taxon>Pterygota</taxon>
        <taxon>Neoptera</taxon>
        <taxon>Endopterygota</taxon>
        <taxon>Hymenoptera</taxon>
        <taxon>Apocrita</taxon>
        <taxon>Aculeata</taxon>
        <taxon>Apoidea</taxon>
        <taxon>Anthophila</taxon>
        <taxon>Apidae</taxon>
        <taxon>Melipona</taxon>
    </lineage>
</organism>
<evidence type="ECO:0000256" key="9">
    <source>
        <dbReference type="ARBA" id="ARBA00023224"/>
    </source>
</evidence>
<dbReference type="GO" id="GO:0004984">
    <property type="term" value="F:olfactory receptor activity"/>
    <property type="evidence" value="ECO:0007669"/>
    <property type="project" value="InterPro"/>
</dbReference>
<comment type="caution">
    <text evidence="10">Lacks conserved residue(s) required for the propagation of feature annotation.</text>
</comment>
<keyword evidence="12" id="KW-1185">Reference proteome</keyword>
<keyword evidence="2" id="KW-1003">Cell membrane</keyword>
<evidence type="ECO:0000256" key="10">
    <source>
        <dbReference type="RuleBase" id="RU351113"/>
    </source>
</evidence>
<evidence type="ECO:0000313" key="12">
    <source>
        <dbReference type="Proteomes" id="UP000053105"/>
    </source>
</evidence>
<keyword evidence="4 10" id="KW-0812">Transmembrane</keyword>
<dbReference type="Proteomes" id="UP000053105">
    <property type="component" value="Unassembled WGS sequence"/>
</dbReference>
<evidence type="ECO:0000256" key="6">
    <source>
        <dbReference type="ARBA" id="ARBA00022989"/>
    </source>
</evidence>
<sequence length="452" mass="51901">MASLLIKRICAVFKRWDAQNATPCLNSKSTTKYKTLQWKSNPSLKKFILRDFPMNREPIKMKEGNLPSIEYTRTLTNRQILYVVELFGTFTCIWPSDPNSSKKQIIFRNIRWLFAMLNLTLLMISLTLALYYFRHDVSILMKSISEMTSVLEAILDLILCRMNNDQLQVLIGKVKTFIEVADEHETKAMERYMDRYKQFLSITASAYIICSILFSLAPFFSAQELPVDGWLPFTTESPGIYCIVYINHVYCIYLTTFCIGVDFMIVILFSYSAAKLNILKVKLRHVNDFDVLVSCVKEHQEIIGFVEDTKTTIETLLFKTNATMGSAVICGGFPLIYVSLICQPAQQNQSFTVMGKFILVMISGCTRMYVNAWPADDLQECSVQFAQSMTDVQWIGKPKKMKSTLIIMMQRSQKPFVIKMGGLLPSLTLEYFANFLTTITSYFMAMRTMIES</sequence>
<dbReference type="GO" id="GO:0005886">
    <property type="term" value="C:plasma membrane"/>
    <property type="evidence" value="ECO:0007669"/>
    <property type="project" value="UniProtKB-SubCell"/>
</dbReference>
<feature type="transmembrane region" description="Helical" evidence="10">
    <location>
        <begin position="112"/>
        <end position="133"/>
    </location>
</feature>
<feature type="transmembrane region" description="Helical" evidence="10">
    <location>
        <begin position="416"/>
        <end position="445"/>
    </location>
</feature>
<evidence type="ECO:0000256" key="8">
    <source>
        <dbReference type="ARBA" id="ARBA00023170"/>
    </source>
</evidence>
<dbReference type="STRING" id="166423.A0A0M8ZU31"/>
<feature type="transmembrane region" description="Helical" evidence="10">
    <location>
        <begin position="252"/>
        <end position="274"/>
    </location>
</feature>
<proteinExistence type="inferred from homology"/>
<dbReference type="GO" id="GO:0005549">
    <property type="term" value="F:odorant binding"/>
    <property type="evidence" value="ECO:0007669"/>
    <property type="project" value="InterPro"/>
</dbReference>
<evidence type="ECO:0000256" key="1">
    <source>
        <dbReference type="ARBA" id="ARBA00004651"/>
    </source>
</evidence>
<evidence type="ECO:0000256" key="3">
    <source>
        <dbReference type="ARBA" id="ARBA00022606"/>
    </source>
</evidence>
<dbReference type="AlphaFoldDB" id="A0A0M8ZU31"/>
<keyword evidence="8 10" id="KW-0675">Receptor</keyword>
<dbReference type="GO" id="GO:0007165">
    <property type="term" value="P:signal transduction"/>
    <property type="evidence" value="ECO:0007669"/>
    <property type="project" value="UniProtKB-KW"/>
</dbReference>
<keyword evidence="3 10" id="KW-0716">Sensory transduction</keyword>
<feature type="transmembrane region" description="Helical" evidence="10">
    <location>
        <begin position="199"/>
        <end position="220"/>
    </location>
</feature>
<gene>
    <name evidence="11" type="ORF">WN51_04188</name>
</gene>
<dbReference type="InterPro" id="IPR004117">
    <property type="entry name" value="7tm6_olfct_rcpt"/>
</dbReference>
<keyword evidence="9 10" id="KW-0807">Transducer</keyword>
<accession>A0A0M8ZU31</accession>
<reference evidence="11 12" key="1">
    <citation type="submission" date="2015-07" db="EMBL/GenBank/DDBJ databases">
        <title>The genome of Melipona quadrifasciata.</title>
        <authorList>
            <person name="Pan H."/>
            <person name="Kapheim K."/>
        </authorList>
    </citation>
    <scope>NUCLEOTIDE SEQUENCE [LARGE SCALE GENOMIC DNA]</scope>
    <source>
        <strain evidence="11">0111107301</strain>
        <tissue evidence="11">Whole body</tissue>
    </source>
</reference>
<evidence type="ECO:0000313" key="11">
    <source>
        <dbReference type="EMBL" id="KOX71165.1"/>
    </source>
</evidence>
<keyword evidence="7 10" id="KW-0472">Membrane</keyword>
<dbReference type="PANTHER" id="PTHR21137:SF35">
    <property type="entry name" value="ODORANT RECEPTOR 19A-RELATED"/>
    <property type="match status" value="1"/>
</dbReference>
<evidence type="ECO:0000256" key="7">
    <source>
        <dbReference type="ARBA" id="ARBA00023136"/>
    </source>
</evidence>
<keyword evidence="6 10" id="KW-1133">Transmembrane helix</keyword>
<protein>
    <recommendedName>
        <fullName evidence="10">Odorant receptor</fullName>
    </recommendedName>
</protein>
<dbReference type="EMBL" id="KQ435845">
    <property type="protein sequence ID" value="KOX71165.1"/>
    <property type="molecule type" value="Genomic_DNA"/>
</dbReference>
<dbReference type="OrthoDB" id="6604226at2759"/>
<comment type="similarity">
    <text evidence="10">Belongs to the insect chemoreceptor superfamily. Heteromeric odorant receptor channel (TC 1.A.69) family.</text>
</comment>
<dbReference type="Pfam" id="PF02949">
    <property type="entry name" value="7tm_6"/>
    <property type="match status" value="1"/>
</dbReference>
<evidence type="ECO:0000256" key="2">
    <source>
        <dbReference type="ARBA" id="ARBA00022475"/>
    </source>
</evidence>